<sequence length="274" mass="28895">MELTVSGRKAYAYTGGKPFDPTLPCAIFVHGAQNDHSVWALQSRWFAHHGFSVLAVDLPGHNRSEGEPLATVEAMADWVMDLARAAGVQGPVLVFGHSMGSLIALECAARHPDSVRGAALLATAYPMKVSDALLQAALEREDQAIAMVNNWSLSSLANKPSSPGPGSWMHGGNQRLMERVAQRNPGAHVFHTDFSACNAYAHGDEAAAAVRCPVLFVCGSKDLMTSPRAAQALAARMTAASVVTVPCGHALMGEKPDEVLDALAAFARRAMAAG</sequence>
<organism evidence="2 3">
    <name type="scientific">Cupriavidus malaysiensis</name>
    <dbReference type="NCBI Taxonomy" id="367825"/>
    <lineage>
        <taxon>Bacteria</taxon>
        <taxon>Pseudomonadati</taxon>
        <taxon>Pseudomonadota</taxon>
        <taxon>Betaproteobacteria</taxon>
        <taxon>Burkholderiales</taxon>
        <taxon>Burkholderiaceae</taxon>
        <taxon>Cupriavidus</taxon>
    </lineage>
</organism>
<dbReference type="PRINTS" id="PR00111">
    <property type="entry name" value="ABHYDROLASE"/>
</dbReference>
<keyword evidence="3" id="KW-1185">Reference proteome</keyword>
<dbReference type="EMBL" id="CP017754">
    <property type="protein sequence ID" value="AOZ06071.1"/>
    <property type="molecule type" value="Genomic_DNA"/>
</dbReference>
<keyword evidence="2" id="KW-0378">Hydrolase</keyword>
<reference evidence="2 3" key="1">
    <citation type="submission" date="2016-10" db="EMBL/GenBank/DDBJ databases">
        <title>Complete genome sequences of three Cupriavidus strains isolated from various Malaysian environments.</title>
        <authorList>
            <person name="Abdullah A.A.-A."/>
            <person name="Shafie N.A.H."/>
            <person name="Lau N.S."/>
        </authorList>
    </citation>
    <scope>NUCLEOTIDE SEQUENCE [LARGE SCALE GENOMIC DNA]</scope>
    <source>
        <strain evidence="2 3">USMAA1020</strain>
    </source>
</reference>
<proteinExistence type="predicted"/>
<evidence type="ECO:0000259" key="1">
    <source>
        <dbReference type="Pfam" id="PF12697"/>
    </source>
</evidence>
<dbReference type="InterPro" id="IPR029058">
    <property type="entry name" value="AB_hydrolase_fold"/>
</dbReference>
<dbReference type="PANTHER" id="PTHR43194">
    <property type="entry name" value="HYDROLASE ALPHA/BETA FOLD FAMILY"/>
    <property type="match status" value="1"/>
</dbReference>
<dbReference type="InterPro" id="IPR050228">
    <property type="entry name" value="Carboxylesterase_BioH"/>
</dbReference>
<gene>
    <name evidence="2" type="ORF">BKK80_09660</name>
</gene>
<evidence type="ECO:0000313" key="2">
    <source>
        <dbReference type="EMBL" id="AOZ06071.1"/>
    </source>
</evidence>
<dbReference type="InterPro" id="IPR000073">
    <property type="entry name" value="AB_hydrolase_1"/>
</dbReference>
<name>A0ABN4TIF7_9BURK</name>
<dbReference type="PANTHER" id="PTHR43194:SF2">
    <property type="entry name" value="PEROXISOMAL MEMBRANE PROTEIN LPX1"/>
    <property type="match status" value="1"/>
</dbReference>
<dbReference type="GO" id="GO:0016787">
    <property type="term" value="F:hydrolase activity"/>
    <property type="evidence" value="ECO:0007669"/>
    <property type="project" value="UniProtKB-KW"/>
</dbReference>
<evidence type="ECO:0000313" key="3">
    <source>
        <dbReference type="Proteomes" id="UP000177515"/>
    </source>
</evidence>
<feature type="domain" description="AB hydrolase-1" evidence="1">
    <location>
        <begin position="27"/>
        <end position="262"/>
    </location>
</feature>
<dbReference type="PRINTS" id="PR00412">
    <property type="entry name" value="EPOXHYDRLASE"/>
</dbReference>
<protein>
    <submittedName>
        <fullName evidence="2">Alpha/beta hydrolase</fullName>
    </submittedName>
</protein>
<dbReference type="RefSeq" id="WP_071012337.1">
    <property type="nucleotide sequence ID" value="NZ_CP017754.1"/>
</dbReference>
<dbReference type="Pfam" id="PF12697">
    <property type="entry name" value="Abhydrolase_6"/>
    <property type="match status" value="1"/>
</dbReference>
<accession>A0ABN4TIF7</accession>
<dbReference type="InterPro" id="IPR000639">
    <property type="entry name" value="Epox_hydrolase-like"/>
</dbReference>
<dbReference type="Proteomes" id="UP000177515">
    <property type="component" value="Chromosome 1"/>
</dbReference>
<dbReference type="SUPFAM" id="SSF53474">
    <property type="entry name" value="alpha/beta-Hydrolases"/>
    <property type="match status" value="1"/>
</dbReference>
<dbReference type="Gene3D" id="3.40.50.1820">
    <property type="entry name" value="alpha/beta hydrolase"/>
    <property type="match status" value="1"/>
</dbReference>